<feature type="compositionally biased region" description="Basic and acidic residues" evidence="1">
    <location>
        <begin position="329"/>
        <end position="341"/>
    </location>
</feature>
<gene>
    <name evidence="2" type="ORF">KQX54_011634</name>
</gene>
<reference evidence="2 3" key="1">
    <citation type="journal article" date="2021" name="J. Hered.">
        <title>A chromosome-level genome assembly of the parasitoid wasp, Cotesia glomerata (Hymenoptera: Braconidae).</title>
        <authorList>
            <person name="Pinto B.J."/>
            <person name="Weis J.J."/>
            <person name="Gamble T."/>
            <person name="Ode P.J."/>
            <person name="Paul R."/>
            <person name="Zaspel J.M."/>
        </authorList>
    </citation>
    <scope>NUCLEOTIDE SEQUENCE [LARGE SCALE GENOMIC DNA]</scope>
    <source>
        <strain evidence="2">CgM1</strain>
    </source>
</reference>
<feature type="region of interest" description="Disordered" evidence="1">
    <location>
        <begin position="316"/>
        <end position="365"/>
    </location>
</feature>
<evidence type="ECO:0008006" key="4">
    <source>
        <dbReference type="Google" id="ProtNLM"/>
    </source>
</evidence>
<dbReference type="Gene3D" id="2.40.70.10">
    <property type="entry name" value="Acid Proteases"/>
    <property type="match status" value="1"/>
</dbReference>
<evidence type="ECO:0000256" key="1">
    <source>
        <dbReference type="SAM" id="MobiDB-lite"/>
    </source>
</evidence>
<sequence>MHTTIQLNTNKVYGGKATFLIDTGAEINLIRENVREARVEIDESRKTRLHRITSEAVITLGKVEFDIEGRKTIFDVVGDQFNLEEDGILGLTFLEDHGVKINFEDRKITFGINTFDFCKDTIEIPERSIQMVHIRVVNAGEEGYVPRCDIAPGVYLGDAVVSVINGRACMYVYNITEEKHLFTVPYLEMDEFEEITADAAIYSIQKDETTGNSRHERANKILATISTEHLDKEELEIQEAGDVAKALAEKVICLFGAPQAILTDKGAKFMSETMRVDTLETTQKLARDNLEKAKRKSKGYYDRATKEKVFEVDKSKPIKERKIKRTSRGHQDHKQKYDYGNHGRGYKGNRRHNSTPRAWKRPRME</sequence>
<evidence type="ECO:0000313" key="2">
    <source>
        <dbReference type="EMBL" id="KAH0546571.1"/>
    </source>
</evidence>
<feature type="compositionally biased region" description="Basic residues" evidence="1">
    <location>
        <begin position="344"/>
        <end position="365"/>
    </location>
</feature>
<dbReference type="CDD" id="cd00303">
    <property type="entry name" value="retropepsin_like"/>
    <property type="match status" value="1"/>
</dbReference>
<proteinExistence type="predicted"/>
<dbReference type="AlphaFoldDB" id="A0AAV7I8X3"/>
<dbReference type="InterPro" id="IPR021109">
    <property type="entry name" value="Peptidase_aspartic_dom_sf"/>
</dbReference>
<name>A0AAV7I8X3_COTGL</name>
<organism evidence="2 3">
    <name type="scientific">Cotesia glomerata</name>
    <name type="common">Lepidopteran parasitic wasp</name>
    <name type="synonym">Apanteles glomeratus</name>
    <dbReference type="NCBI Taxonomy" id="32391"/>
    <lineage>
        <taxon>Eukaryota</taxon>
        <taxon>Metazoa</taxon>
        <taxon>Ecdysozoa</taxon>
        <taxon>Arthropoda</taxon>
        <taxon>Hexapoda</taxon>
        <taxon>Insecta</taxon>
        <taxon>Pterygota</taxon>
        <taxon>Neoptera</taxon>
        <taxon>Endopterygota</taxon>
        <taxon>Hymenoptera</taxon>
        <taxon>Apocrita</taxon>
        <taxon>Ichneumonoidea</taxon>
        <taxon>Braconidae</taxon>
        <taxon>Microgastrinae</taxon>
        <taxon>Cotesia</taxon>
    </lineage>
</organism>
<accession>A0AAV7I8X3</accession>
<comment type="caution">
    <text evidence="2">The sequence shown here is derived from an EMBL/GenBank/DDBJ whole genome shotgun (WGS) entry which is preliminary data.</text>
</comment>
<evidence type="ECO:0000313" key="3">
    <source>
        <dbReference type="Proteomes" id="UP000826195"/>
    </source>
</evidence>
<dbReference type="Proteomes" id="UP000826195">
    <property type="component" value="Unassembled WGS sequence"/>
</dbReference>
<keyword evidence="3" id="KW-1185">Reference proteome</keyword>
<dbReference type="EMBL" id="JAHXZJ010002237">
    <property type="protein sequence ID" value="KAH0546571.1"/>
    <property type="molecule type" value="Genomic_DNA"/>
</dbReference>
<dbReference type="SUPFAM" id="SSF50630">
    <property type="entry name" value="Acid proteases"/>
    <property type="match status" value="1"/>
</dbReference>
<protein>
    <recommendedName>
        <fullName evidence="4">Integrase catalytic domain-containing protein</fullName>
    </recommendedName>
</protein>